<dbReference type="Gene3D" id="3.50.50.60">
    <property type="entry name" value="FAD/NAD(P)-binding domain"/>
    <property type="match status" value="2"/>
</dbReference>
<evidence type="ECO:0000256" key="1">
    <source>
        <dbReference type="ARBA" id="ARBA00001974"/>
    </source>
</evidence>
<keyword evidence="6" id="KW-1185">Reference proteome</keyword>
<accession>A0A8H2ZTA7</accession>
<dbReference type="PANTHER" id="PTHR10961:SF24">
    <property type="entry name" value="HYPOTHETICAL FRUCTOSYL AMINE:OXYGEN OXIDOREDUCTASE (EUROFUNG)"/>
    <property type="match status" value="1"/>
</dbReference>
<evidence type="ECO:0000313" key="5">
    <source>
        <dbReference type="EMBL" id="CAD6445725.1"/>
    </source>
</evidence>
<dbReference type="EMBL" id="CAJHIA010000017">
    <property type="protein sequence ID" value="CAD6445725.1"/>
    <property type="molecule type" value="Genomic_DNA"/>
</dbReference>
<evidence type="ECO:0000256" key="4">
    <source>
        <dbReference type="ARBA" id="ARBA00023002"/>
    </source>
</evidence>
<dbReference type="GO" id="GO:0008115">
    <property type="term" value="F:sarcosine oxidase activity"/>
    <property type="evidence" value="ECO:0007669"/>
    <property type="project" value="TreeGrafter"/>
</dbReference>
<keyword evidence="4" id="KW-0560">Oxidoreductase</keyword>
<sequence>MPTELTTASRILIARGGTWAVCTAIRLARRGYIDVTIFDTYSIPSPISAGNDINKIVEEGSFLEDEDDISMISTKQPGVGCHDTIFKPYYHPSGYIVAADISAALEQLEKRETPNSRIGFVTLNIAGEFRKTMLPGALTGDFPGWKGVFKSSDAGWVHARKAVKSFVTSLIFGDRDVLGIKTADGKEHRGDRAILAADAGADALF</sequence>
<evidence type="ECO:0000313" key="6">
    <source>
        <dbReference type="Proteomes" id="UP000624404"/>
    </source>
</evidence>
<dbReference type="OrthoDB" id="2219495at2759"/>
<reference evidence="5" key="1">
    <citation type="submission" date="2020-10" db="EMBL/GenBank/DDBJ databases">
        <authorList>
            <person name="Kusch S."/>
        </authorList>
    </citation>
    <scope>NUCLEOTIDE SEQUENCE</scope>
    <source>
        <strain evidence="5">SwB9</strain>
    </source>
</reference>
<evidence type="ECO:0000256" key="3">
    <source>
        <dbReference type="ARBA" id="ARBA00022827"/>
    </source>
</evidence>
<dbReference type="GO" id="GO:0051698">
    <property type="term" value="F:saccharopine oxidase activity"/>
    <property type="evidence" value="ECO:0007669"/>
    <property type="project" value="TreeGrafter"/>
</dbReference>
<dbReference type="Proteomes" id="UP000624404">
    <property type="component" value="Unassembled WGS sequence"/>
</dbReference>
<proteinExistence type="predicted"/>
<protein>
    <submittedName>
        <fullName evidence="5">Cdc73eb1-2fa9-4dba-8156-db2da58834a3</fullName>
    </submittedName>
</protein>
<dbReference type="PANTHER" id="PTHR10961">
    <property type="entry name" value="PEROXISOMAL SARCOSINE OXIDASE"/>
    <property type="match status" value="1"/>
</dbReference>
<organism evidence="5 6">
    <name type="scientific">Sclerotinia trifoliorum</name>
    <dbReference type="NCBI Taxonomy" id="28548"/>
    <lineage>
        <taxon>Eukaryota</taxon>
        <taxon>Fungi</taxon>
        <taxon>Dikarya</taxon>
        <taxon>Ascomycota</taxon>
        <taxon>Pezizomycotina</taxon>
        <taxon>Leotiomycetes</taxon>
        <taxon>Helotiales</taxon>
        <taxon>Sclerotiniaceae</taxon>
        <taxon>Sclerotinia</taxon>
    </lineage>
</organism>
<evidence type="ECO:0000256" key="2">
    <source>
        <dbReference type="ARBA" id="ARBA00022630"/>
    </source>
</evidence>
<name>A0A8H2ZTA7_9HELO</name>
<keyword evidence="3" id="KW-0274">FAD</keyword>
<comment type="cofactor">
    <cofactor evidence="1">
        <name>FAD</name>
        <dbReference type="ChEBI" id="CHEBI:57692"/>
    </cofactor>
</comment>
<gene>
    <name evidence="5" type="ORF">SCLTRI_LOCUS6056</name>
</gene>
<dbReference type="SUPFAM" id="SSF51905">
    <property type="entry name" value="FAD/NAD(P)-binding domain"/>
    <property type="match status" value="1"/>
</dbReference>
<comment type="caution">
    <text evidence="5">The sequence shown here is derived from an EMBL/GenBank/DDBJ whole genome shotgun (WGS) entry which is preliminary data.</text>
</comment>
<dbReference type="AlphaFoldDB" id="A0A8H2ZTA7"/>
<dbReference type="InterPro" id="IPR045170">
    <property type="entry name" value="MTOX"/>
</dbReference>
<dbReference type="InterPro" id="IPR036188">
    <property type="entry name" value="FAD/NAD-bd_sf"/>
</dbReference>
<dbReference type="GO" id="GO:0050660">
    <property type="term" value="F:flavin adenine dinucleotide binding"/>
    <property type="evidence" value="ECO:0007669"/>
    <property type="project" value="InterPro"/>
</dbReference>
<keyword evidence="2" id="KW-0285">Flavoprotein</keyword>